<feature type="binding site" evidence="7">
    <location>
        <position position="229"/>
    </location>
    <ligand>
        <name>Mg(2+)</name>
        <dbReference type="ChEBI" id="CHEBI:18420"/>
        <label>1</label>
        <note>catalytic</note>
    </ligand>
</feature>
<dbReference type="InterPro" id="IPR020583">
    <property type="entry name" value="Inositol_monoP_metal-BS"/>
</dbReference>
<evidence type="ECO:0000256" key="2">
    <source>
        <dbReference type="ARBA" id="ARBA00001946"/>
    </source>
</evidence>
<proteinExistence type="inferred from homology"/>
<dbReference type="PROSITE" id="PS00629">
    <property type="entry name" value="IMP_1"/>
    <property type="match status" value="1"/>
</dbReference>
<dbReference type="Gene3D" id="3.30.540.10">
    <property type="entry name" value="Fructose-1,6-Bisphosphatase, subunit A, domain 1"/>
    <property type="match status" value="1"/>
</dbReference>
<keyword evidence="6 7" id="KW-0460">Magnesium</keyword>
<dbReference type="CDD" id="cd01639">
    <property type="entry name" value="IMPase"/>
    <property type="match status" value="1"/>
</dbReference>
<feature type="binding site" evidence="7">
    <location>
        <position position="89"/>
    </location>
    <ligand>
        <name>Mg(2+)</name>
        <dbReference type="ChEBI" id="CHEBI:18420"/>
        <label>1</label>
        <note>catalytic</note>
    </ligand>
</feature>
<dbReference type="EMBL" id="ML986485">
    <property type="protein sequence ID" value="KAF2280207.1"/>
    <property type="molecule type" value="Genomic_DNA"/>
</dbReference>
<organism evidence="9 10">
    <name type="scientific">Westerdykella ornata</name>
    <dbReference type="NCBI Taxonomy" id="318751"/>
    <lineage>
        <taxon>Eukaryota</taxon>
        <taxon>Fungi</taxon>
        <taxon>Dikarya</taxon>
        <taxon>Ascomycota</taxon>
        <taxon>Pezizomycotina</taxon>
        <taxon>Dothideomycetes</taxon>
        <taxon>Pleosporomycetidae</taxon>
        <taxon>Pleosporales</taxon>
        <taxon>Sporormiaceae</taxon>
        <taxon>Westerdykella</taxon>
    </lineage>
</organism>
<dbReference type="RefSeq" id="XP_033657745.1">
    <property type="nucleotide sequence ID" value="XM_033802281.1"/>
</dbReference>
<dbReference type="Pfam" id="PF00459">
    <property type="entry name" value="Inositol_P"/>
    <property type="match status" value="1"/>
</dbReference>
<dbReference type="EC" id="3.1.3.25" evidence="8"/>
<name>A0A6A6JUZ4_WESOR</name>
<evidence type="ECO:0000313" key="10">
    <source>
        <dbReference type="Proteomes" id="UP000800097"/>
    </source>
</evidence>
<dbReference type="InterPro" id="IPR020550">
    <property type="entry name" value="Inositol_monophosphatase_CS"/>
</dbReference>
<dbReference type="AlphaFoldDB" id="A0A6A6JUZ4"/>
<evidence type="ECO:0000256" key="6">
    <source>
        <dbReference type="ARBA" id="ARBA00022842"/>
    </source>
</evidence>
<accession>A0A6A6JUZ4</accession>
<dbReference type="GO" id="GO:0046854">
    <property type="term" value="P:phosphatidylinositol phosphate biosynthetic process"/>
    <property type="evidence" value="ECO:0007669"/>
    <property type="project" value="InterPro"/>
</dbReference>
<dbReference type="GeneID" id="54555456"/>
<dbReference type="GO" id="GO:0006021">
    <property type="term" value="P:inositol biosynthetic process"/>
    <property type="evidence" value="ECO:0007669"/>
    <property type="project" value="UniProtKB-UniPathway"/>
</dbReference>
<evidence type="ECO:0000256" key="4">
    <source>
        <dbReference type="ARBA" id="ARBA00022723"/>
    </source>
</evidence>
<dbReference type="PANTHER" id="PTHR20854:SF4">
    <property type="entry name" value="INOSITOL-1-MONOPHOSPHATASE-RELATED"/>
    <property type="match status" value="1"/>
</dbReference>
<gene>
    <name evidence="9" type="ORF">EI97DRAFT_491682</name>
</gene>
<protein>
    <recommendedName>
        <fullName evidence="8">Inositol-1-monophosphatase</fullName>
        <ecNumber evidence="8">3.1.3.25</ecNumber>
    </recommendedName>
</protein>
<dbReference type="Gene3D" id="3.40.190.80">
    <property type="match status" value="1"/>
</dbReference>
<dbReference type="GO" id="GO:0008934">
    <property type="term" value="F:inositol monophosphate 1-phosphatase activity"/>
    <property type="evidence" value="ECO:0007669"/>
    <property type="project" value="InterPro"/>
</dbReference>
<dbReference type="GO" id="GO:0046872">
    <property type="term" value="F:metal ion binding"/>
    <property type="evidence" value="ECO:0007669"/>
    <property type="project" value="UniProtKB-KW"/>
</dbReference>
<evidence type="ECO:0000256" key="7">
    <source>
        <dbReference type="PIRSR" id="PIRSR600760-2"/>
    </source>
</evidence>
<dbReference type="FunFam" id="3.40.190.80:FF:000012">
    <property type="entry name" value="Inositol-1-monophosphatase"/>
    <property type="match status" value="1"/>
</dbReference>
<evidence type="ECO:0000313" key="9">
    <source>
        <dbReference type="EMBL" id="KAF2280207.1"/>
    </source>
</evidence>
<dbReference type="GO" id="GO:0007165">
    <property type="term" value="P:signal transduction"/>
    <property type="evidence" value="ECO:0007669"/>
    <property type="project" value="TreeGrafter"/>
</dbReference>
<dbReference type="FunFam" id="3.30.540.10:FF:000004">
    <property type="entry name" value="Inositol-1-monophosphatase"/>
    <property type="match status" value="1"/>
</dbReference>
<keyword evidence="5 8" id="KW-0378">Hydrolase</keyword>
<evidence type="ECO:0000256" key="8">
    <source>
        <dbReference type="RuleBase" id="RU364068"/>
    </source>
</evidence>
<comment type="similarity">
    <text evidence="3 8">Belongs to the inositol monophosphatase superfamily.</text>
</comment>
<feature type="binding site" evidence="7">
    <location>
        <position position="91"/>
    </location>
    <ligand>
        <name>Mg(2+)</name>
        <dbReference type="ChEBI" id="CHEBI:18420"/>
        <label>1</label>
        <note>catalytic</note>
    </ligand>
</feature>
<reference evidence="9" key="1">
    <citation type="journal article" date="2020" name="Stud. Mycol.">
        <title>101 Dothideomycetes genomes: a test case for predicting lifestyles and emergence of pathogens.</title>
        <authorList>
            <person name="Haridas S."/>
            <person name="Albert R."/>
            <person name="Binder M."/>
            <person name="Bloem J."/>
            <person name="Labutti K."/>
            <person name="Salamov A."/>
            <person name="Andreopoulos B."/>
            <person name="Baker S."/>
            <person name="Barry K."/>
            <person name="Bills G."/>
            <person name="Bluhm B."/>
            <person name="Cannon C."/>
            <person name="Castanera R."/>
            <person name="Culley D."/>
            <person name="Daum C."/>
            <person name="Ezra D."/>
            <person name="Gonzalez J."/>
            <person name="Henrissat B."/>
            <person name="Kuo A."/>
            <person name="Liang C."/>
            <person name="Lipzen A."/>
            <person name="Lutzoni F."/>
            <person name="Magnuson J."/>
            <person name="Mondo S."/>
            <person name="Nolan M."/>
            <person name="Ohm R."/>
            <person name="Pangilinan J."/>
            <person name="Park H.-J."/>
            <person name="Ramirez L."/>
            <person name="Alfaro M."/>
            <person name="Sun H."/>
            <person name="Tritt A."/>
            <person name="Yoshinaga Y."/>
            <person name="Zwiers L.-H."/>
            <person name="Turgeon B."/>
            <person name="Goodwin S."/>
            <person name="Spatafora J."/>
            <person name="Crous P."/>
            <person name="Grigoriev I."/>
        </authorList>
    </citation>
    <scope>NUCLEOTIDE SEQUENCE</scope>
    <source>
        <strain evidence="9">CBS 379.55</strain>
    </source>
</reference>
<keyword evidence="10" id="KW-1185">Reference proteome</keyword>
<comment type="cofactor">
    <cofactor evidence="2 7 8">
        <name>Mg(2+)</name>
        <dbReference type="ChEBI" id="CHEBI:18420"/>
    </cofactor>
</comment>
<dbReference type="Proteomes" id="UP000800097">
    <property type="component" value="Unassembled WGS sequence"/>
</dbReference>
<dbReference type="UniPathway" id="UPA00823">
    <property type="reaction ID" value="UER00788"/>
</dbReference>
<sequence>MAELNLQEIHDFMISVAKKAGEMITSARPTTEAAGNKKNSVDLVTETDRAVEVFVSTTLREKYPDFQFIGEETYTPSTPLTPHPTFIVDPIDGTTNFVHTYPYVSISLGLLHNLVPTIGVVYNPFTDTLYTAIRGRGAFLNQSARLPLRTPEPMRGLSECLVAVEWGSDRSGNDFAVKSRTFARLAATKEEGGAMVHGLRSFGSAALNLCGVASGALDVYWEAGCWAWDVCAGWVILEEAGGIMVDANPGNWEPKVDGRRYLAVRGGVGQREIVEEFWACVEGAFEVGN</sequence>
<dbReference type="SUPFAM" id="SSF56655">
    <property type="entry name" value="Carbohydrate phosphatase"/>
    <property type="match status" value="1"/>
</dbReference>
<comment type="pathway">
    <text evidence="8">Polyol metabolism; myo-inositol biosynthesis; myo-inositol from D-glucose 6-phosphate: step 2/2.</text>
</comment>
<evidence type="ECO:0000256" key="3">
    <source>
        <dbReference type="ARBA" id="ARBA00009759"/>
    </source>
</evidence>
<dbReference type="PROSITE" id="PS00630">
    <property type="entry name" value="IMP_2"/>
    <property type="match status" value="1"/>
</dbReference>
<feature type="binding site" evidence="7">
    <location>
        <position position="92"/>
    </location>
    <ligand>
        <name>Mg(2+)</name>
        <dbReference type="ChEBI" id="CHEBI:18420"/>
        <label>1</label>
        <note>catalytic</note>
    </ligand>
</feature>
<dbReference type="OrthoDB" id="10254945at2759"/>
<feature type="binding site" evidence="7">
    <location>
        <position position="71"/>
    </location>
    <ligand>
        <name>Mg(2+)</name>
        <dbReference type="ChEBI" id="CHEBI:18420"/>
        <label>1</label>
        <note>catalytic</note>
    </ligand>
</feature>
<keyword evidence="4 7" id="KW-0479">Metal-binding</keyword>
<dbReference type="InterPro" id="IPR033942">
    <property type="entry name" value="IMPase"/>
</dbReference>
<dbReference type="PANTHER" id="PTHR20854">
    <property type="entry name" value="INOSITOL MONOPHOSPHATASE"/>
    <property type="match status" value="1"/>
</dbReference>
<evidence type="ECO:0000256" key="1">
    <source>
        <dbReference type="ARBA" id="ARBA00001033"/>
    </source>
</evidence>
<dbReference type="PRINTS" id="PR00377">
    <property type="entry name" value="IMPHPHTASES"/>
</dbReference>
<dbReference type="InterPro" id="IPR000760">
    <property type="entry name" value="Inositol_monophosphatase-like"/>
</dbReference>
<comment type="catalytic activity">
    <reaction evidence="1 8">
        <text>a myo-inositol phosphate + H2O = myo-inositol + phosphate</text>
        <dbReference type="Rhea" id="RHEA:24056"/>
        <dbReference type="ChEBI" id="CHEBI:15377"/>
        <dbReference type="ChEBI" id="CHEBI:17268"/>
        <dbReference type="ChEBI" id="CHEBI:43474"/>
        <dbReference type="ChEBI" id="CHEBI:84139"/>
        <dbReference type="EC" id="3.1.3.25"/>
    </reaction>
</comment>
<evidence type="ECO:0000256" key="5">
    <source>
        <dbReference type="ARBA" id="ARBA00022801"/>
    </source>
</evidence>